<reference evidence="3 4" key="1">
    <citation type="submission" date="2023-11" db="EMBL/GenBank/DDBJ databases">
        <title>Draft genome of Azohydromonas lata strain H1 (DSM1123), a polyhydroxyalkanoate producer.</title>
        <authorList>
            <person name="Traversa D."/>
            <person name="D'Addabbo P."/>
            <person name="Pazzani C."/>
            <person name="Manzari C."/>
            <person name="Chiara M."/>
            <person name="Scrascia M."/>
        </authorList>
    </citation>
    <scope>NUCLEOTIDE SEQUENCE [LARGE SCALE GENOMIC DNA]</scope>
    <source>
        <strain evidence="3 4">H1</strain>
    </source>
</reference>
<feature type="domain" description="Bacterial Ig-like" evidence="2">
    <location>
        <begin position="1006"/>
        <end position="1097"/>
    </location>
</feature>
<feature type="non-terminal residue" evidence="3">
    <location>
        <position position="1453"/>
    </location>
</feature>
<protein>
    <submittedName>
        <fullName evidence="3">Ig-like domain-containing protein</fullName>
    </submittedName>
</protein>
<dbReference type="EMBL" id="JAXOJX010000143">
    <property type="protein sequence ID" value="MDZ5461692.1"/>
    <property type="molecule type" value="Genomic_DNA"/>
</dbReference>
<accession>A0ABU5IS18</accession>
<dbReference type="RefSeq" id="WP_322468787.1">
    <property type="nucleotide sequence ID" value="NZ_JAXOJX010000143.1"/>
</dbReference>
<evidence type="ECO:0000259" key="1">
    <source>
        <dbReference type="Pfam" id="PF19077"/>
    </source>
</evidence>
<sequence>VAPTVTDARIAISGGSGAGGAYKIGDTVTATWTNVGGDANADISGVTFDFSAFGGGTDVAAVNVNGVWTATYTLVAGSIDATGRNVSATVTDDAGNVTTTADTSNATVDSMAPTVTDAHIAISGATGTGGTYRIGDTVTATWTNTVLGDANADTISGVTFDFSAFGGGTAVAASNVNGVWTATYTLVAGSIDATDGNVSVTVTDDAGNTTTAADTSDATVDNVAPTVTDTNVAISGASSLDGTYRIGDTVTANWSNAFVGDDNADAIAGVTFDFSAFGGGTAVAATNDMGLWTATYVIVSGNIQAVGRNVAVTVTDDAGNTTTRADTTNAVVDNVAPTVTDAHIAISGGTGTGGAFKIGDTVTASWDNTAAGDHNADTISGVTFDFSAFGGGSAVVAVNDNGVWTASFTLVDEWTDATGYNVTVTATDGVGNTTTTADTTNAVVDTVAPTVSFDDLAISGATGPYGAYRIGDTVTATWTDTGGDANTDTLGGVTFDFSAFGGGTAVAATNKAGVWTATYTLVAGNIDSFDFGAAVTVTVTDDAGNTTTMTRDVGAMVDNVAPTVTDANVHIRNIGSLGSDRLYKVGDTVEATWAAWEQGDENSDALGPVTFDFSAFGGGSAVEAVLEGSVWTARYTLVAGSIDATGRNVTVTVMDDAGNTVTVGDTSGATVDNIVPAVTDANVSIRGATGLGGAFKIGDTVTATWNNTAAGDHNADIGGVTFDFSAFGGGTAVAATNVNGVWTAAFTIVDNGGRIDATHCNVTVTVTDDGGNATTVADTANAVVDNDAPWPVVFSLSGATGTHGAYRIGDTITATWVDTNGDHDGSDAVTRVTFDFSAFGGGAAVAATKLGGVWTASCTIVADDVDATDCDVSITMTDDAGNTTTHPAYVSNVLDNVAPTVTDANVNIRGATGAGGAFKTGDTVTATWNNTAAGDHNADVSGVTFDFSAFGGGTAVAATNVNGVWTASCTIVAGGIVATGRNVSVTVTDDAGNTTTRADTAGATVDSVAPTLSISSTVASLKAGETATITFTFSEDPGASFTLDDVVAEGGTLGALSGTGLTRTVTFTPTAGTADGMAVISVAAGRYSDAAGNAGSAAGLATLRFDTLAPATPSLASTSPTSDGTPVLHGTAEAGSMVDVTVGGATFRVMAGSDGLWTLDTADVRLITAGRFNLGADGVQGVTLRSTDAAGNRSEGSGQFSLDTAASAAPTVVLSEDSGASATDWRTSTHNPLSLCGTAGMGDTVTVDWGDGGAAEIAQRDGSGWHVGQRPLAEGTYTVTVTSTDAAGNTSRTVRTLVVDNTGPAVAAGDIRMAGATGTNGAFRIGDTVVATWNGPAGGDGSRDAAFDVRMDFSLFGGPEDVQAKLVDGVWTASWTIVAGDIDRSQAHVVVKAWDVAGNATFVSGATDATVDNVRPVPLTPSLTVAEDVVAGHVVGHLAVPAAVHYALVDDAG</sequence>
<dbReference type="InterPro" id="IPR035986">
    <property type="entry name" value="PKD_dom_sf"/>
</dbReference>
<feature type="domain" description="Bacterial Ig-like" evidence="1">
    <location>
        <begin position="1211"/>
        <end position="1300"/>
    </location>
</feature>
<dbReference type="Pfam" id="PF19077">
    <property type="entry name" value="Big_13"/>
    <property type="match status" value="1"/>
</dbReference>
<dbReference type="Pfam" id="PF19078">
    <property type="entry name" value="Big_12"/>
    <property type="match status" value="1"/>
</dbReference>
<feature type="non-terminal residue" evidence="3">
    <location>
        <position position="1"/>
    </location>
</feature>
<organism evidence="3 4">
    <name type="scientific">Azohydromonas lata</name>
    <dbReference type="NCBI Taxonomy" id="45677"/>
    <lineage>
        <taxon>Bacteria</taxon>
        <taxon>Pseudomonadati</taxon>
        <taxon>Pseudomonadota</taxon>
        <taxon>Betaproteobacteria</taxon>
        <taxon>Burkholderiales</taxon>
        <taxon>Sphaerotilaceae</taxon>
        <taxon>Azohydromonas</taxon>
    </lineage>
</organism>
<gene>
    <name evidence="3" type="ORF">SM757_34470</name>
</gene>
<comment type="caution">
    <text evidence="3">The sequence shown here is derived from an EMBL/GenBank/DDBJ whole genome shotgun (WGS) entry which is preliminary data.</text>
</comment>
<dbReference type="InterPro" id="IPR044016">
    <property type="entry name" value="Big_13"/>
</dbReference>
<dbReference type="SUPFAM" id="SSF49299">
    <property type="entry name" value="PKD domain"/>
    <property type="match status" value="1"/>
</dbReference>
<proteinExistence type="predicted"/>
<evidence type="ECO:0000313" key="3">
    <source>
        <dbReference type="EMBL" id="MDZ5461692.1"/>
    </source>
</evidence>
<dbReference type="Gene3D" id="2.60.40.10">
    <property type="entry name" value="Immunoglobulins"/>
    <property type="match status" value="2"/>
</dbReference>
<keyword evidence="4" id="KW-1185">Reference proteome</keyword>
<dbReference type="Proteomes" id="UP001293718">
    <property type="component" value="Unassembled WGS sequence"/>
</dbReference>
<name>A0ABU5IS18_9BURK</name>
<dbReference type="InterPro" id="IPR044048">
    <property type="entry name" value="Big_12"/>
</dbReference>
<evidence type="ECO:0000259" key="2">
    <source>
        <dbReference type="Pfam" id="PF19078"/>
    </source>
</evidence>
<dbReference type="NCBIfam" id="NF033510">
    <property type="entry name" value="Ca_tandemer"/>
    <property type="match status" value="2"/>
</dbReference>
<evidence type="ECO:0000313" key="4">
    <source>
        <dbReference type="Proteomes" id="UP001293718"/>
    </source>
</evidence>
<dbReference type="InterPro" id="IPR013783">
    <property type="entry name" value="Ig-like_fold"/>
</dbReference>